<dbReference type="UniPathway" id="UPA00219"/>
<keyword evidence="7" id="KW-0067">ATP-binding</keyword>
<dbReference type="HAMAP" id="MF_00208">
    <property type="entry name" value="MurE"/>
    <property type="match status" value="1"/>
</dbReference>
<feature type="short sequence motif" description="Meso-diaminopimelate recognition motif" evidence="7">
    <location>
        <begin position="416"/>
        <end position="419"/>
    </location>
</feature>
<evidence type="ECO:0000256" key="3">
    <source>
        <dbReference type="ARBA" id="ARBA00022960"/>
    </source>
</evidence>
<proteinExistence type="inferred from homology"/>
<comment type="PTM">
    <text evidence="7">Carboxylation is probably crucial for Mg(2+) binding and, consequently, for the gamma-phosphate positioning of ATP.</text>
</comment>
<dbReference type="NCBIfam" id="NF001126">
    <property type="entry name" value="PRK00139.1-4"/>
    <property type="match status" value="1"/>
</dbReference>
<sequence length="526" mass="54782">MHTLKALATLCDTTLAHGDSDTPISGITLTSSTVEPGDMFAALPGLHVHGARFAADAAARGAYAILTDPEGADIITAAGTDSPALLVVDDVRAVLGTVSAAIYDHPSDTVPVIGITGTSGKTTTAYFIESAFRTAGHSVGMIGTTGSRINGTRVPSSLTTPEAPDLQRLFATMRDAGVHRIAMEVSSHSLLLGRVAGTRFRIGAFLNLSQDHLDFHPTMEAYFQAKARLFTRDSGACCDRAVICIDDEWGVRMRDIAAKSGCAPLTVSTTGPADYTAGPSTVADDGTQHCTLTDPRGHDHTLTLPMPGRFNVANALVALAVAEQAGLTIEDALTGIASVVVPGRLQRIDEGQDFLAVVDYAHKPAAVAAVIATLRSEIKGRLAVVLGAGGDRDSSKRAIMGREAARGSDLLIITDDNPRSEDPATIRAAVEAGALDVPSTERGEIRTIGDRAAAIRAAIAWAQPGDAILVAGKGHETGQEVNGVVHHFDDREEVQAALQERQAGILNAANPSCTSTDTPQVEEGNA</sequence>
<dbReference type="PATRIC" id="fig|1562462.4.peg.1582"/>
<comment type="catalytic activity">
    <reaction evidence="7">
        <text>UDP-N-acetyl-alpha-D-muramoyl-L-alanyl-D-glutamate + meso-2,6-diaminopimelate + ATP = UDP-N-acetyl-alpha-D-muramoyl-L-alanyl-gamma-D-glutamyl-meso-2,6-diaminopimelate + ADP + phosphate + H(+)</text>
        <dbReference type="Rhea" id="RHEA:23676"/>
        <dbReference type="ChEBI" id="CHEBI:15378"/>
        <dbReference type="ChEBI" id="CHEBI:30616"/>
        <dbReference type="ChEBI" id="CHEBI:43474"/>
        <dbReference type="ChEBI" id="CHEBI:57791"/>
        <dbReference type="ChEBI" id="CHEBI:83900"/>
        <dbReference type="ChEBI" id="CHEBI:83905"/>
        <dbReference type="ChEBI" id="CHEBI:456216"/>
        <dbReference type="EC" id="6.3.2.13"/>
    </reaction>
</comment>
<keyword evidence="2 7" id="KW-0132">Cell division</keyword>
<dbReference type="InterPro" id="IPR005761">
    <property type="entry name" value="UDP-N-AcMur-Glu-dNH2Pim_ligase"/>
</dbReference>
<feature type="modified residue" description="N6-carboxylysine" evidence="7">
    <location>
        <position position="226"/>
    </location>
</feature>
<dbReference type="SUPFAM" id="SSF63418">
    <property type="entry name" value="MurE/MurF N-terminal domain"/>
    <property type="match status" value="1"/>
</dbReference>
<dbReference type="InterPro" id="IPR036615">
    <property type="entry name" value="Mur_ligase_C_dom_sf"/>
</dbReference>
<dbReference type="NCBIfam" id="NF001124">
    <property type="entry name" value="PRK00139.1-2"/>
    <property type="match status" value="1"/>
</dbReference>
<accession>A0A0M3TBY3</accession>
<comment type="cofactor">
    <cofactor evidence="7">
        <name>Mg(2+)</name>
        <dbReference type="ChEBI" id="CHEBI:18420"/>
    </cofactor>
</comment>
<feature type="binding site" evidence="7">
    <location>
        <position position="186"/>
    </location>
    <ligand>
        <name>UDP-N-acetyl-alpha-D-muramoyl-L-alanyl-D-glutamate</name>
        <dbReference type="ChEBI" id="CHEBI:83900"/>
    </ligand>
</feature>
<dbReference type="InterPro" id="IPR000713">
    <property type="entry name" value="Mur_ligase_N"/>
</dbReference>
<reference evidence="12 13" key="1">
    <citation type="journal article" date="2015" name="Genome Announc.">
        <title>Complete Genome Sequences for Two Strains of a Novel Fastidious, Partially Acid-Fast, Gram-Positive Corynebacterineae Bacterium, Derived from Human Clinical Samples.</title>
        <authorList>
            <person name="Nicholson A.C."/>
            <person name="Bell M."/>
            <person name="Humrighouse B.W."/>
            <person name="McQuiston J.R."/>
        </authorList>
    </citation>
    <scope>NUCLEOTIDE SEQUENCE [LARGE SCALE GENOMIC DNA]</scope>
    <source>
        <strain evidence="12 13">X1698</strain>
    </source>
</reference>
<dbReference type="Pfam" id="PF01225">
    <property type="entry name" value="Mur_ligase"/>
    <property type="match status" value="1"/>
</dbReference>
<dbReference type="InterPro" id="IPR036565">
    <property type="entry name" value="Mur-like_cat_sf"/>
</dbReference>
<keyword evidence="7" id="KW-0460">Magnesium</keyword>
<evidence type="ECO:0000256" key="7">
    <source>
        <dbReference type="HAMAP-Rule" id="MF_00208"/>
    </source>
</evidence>
<dbReference type="NCBIfam" id="TIGR01085">
    <property type="entry name" value="murE"/>
    <property type="match status" value="1"/>
</dbReference>
<keyword evidence="3 7" id="KW-0133">Cell shape</keyword>
<dbReference type="GO" id="GO:0005524">
    <property type="term" value="F:ATP binding"/>
    <property type="evidence" value="ECO:0007669"/>
    <property type="project" value="UniProtKB-UniRule"/>
</dbReference>
<evidence type="ECO:0000256" key="8">
    <source>
        <dbReference type="RuleBase" id="RU004135"/>
    </source>
</evidence>
<comment type="subcellular location">
    <subcellularLocation>
        <location evidence="7 8">Cytoplasm</location>
    </subcellularLocation>
</comment>
<keyword evidence="7" id="KW-0547">Nucleotide-binding</keyword>
<feature type="domain" description="Mur ligase central" evidence="11">
    <location>
        <begin position="115"/>
        <end position="322"/>
    </location>
</feature>
<feature type="domain" description="Mur ligase N-terminal catalytic" evidence="9">
    <location>
        <begin position="24"/>
        <end position="77"/>
    </location>
</feature>
<name>A0A0M3TBY3_9ACTN</name>
<comment type="pathway">
    <text evidence="7 8">Cell wall biogenesis; peptidoglycan biosynthesis.</text>
</comment>
<dbReference type="OrthoDB" id="9800958at2"/>
<keyword evidence="5 7" id="KW-0131">Cell cycle</keyword>
<dbReference type="EMBL" id="CP012390">
    <property type="protein sequence ID" value="ALE19434.1"/>
    <property type="molecule type" value="Genomic_DNA"/>
</dbReference>
<dbReference type="Gene3D" id="3.40.1190.10">
    <property type="entry name" value="Mur-like, catalytic domain"/>
    <property type="match status" value="1"/>
</dbReference>
<dbReference type="Gene3D" id="3.40.1390.10">
    <property type="entry name" value="MurE/MurF, N-terminal domain"/>
    <property type="match status" value="1"/>
</dbReference>
<comment type="function">
    <text evidence="7">Catalyzes the addition of meso-diaminopimelic acid to the nucleotide precursor UDP-N-acetylmuramoyl-L-alanyl-D-glutamate (UMAG) in the biosynthesis of bacterial cell-wall peptidoglycan.</text>
</comment>
<evidence type="ECO:0000256" key="1">
    <source>
        <dbReference type="ARBA" id="ARBA00005898"/>
    </source>
</evidence>
<keyword evidence="6 7" id="KW-0961">Cell wall biogenesis/degradation</keyword>
<protein>
    <recommendedName>
        <fullName evidence="7">UDP-N-acetylmuramoyl-L-alanyl-D-glutamate--2,6-diaminopimelate ligase</fullName>
        <ecNumber evidence="7">6.3.2.13</ecNumber>
    </recommendedName>
    <alternativeName>
        <fullName evidence="7">Meso-A2pm-adding enzyme</fullName>
    </alternativeName>
    <alternativeName>
        <fullName evidence="7">Meso-diaminopimelate-adding enzyme</fullName>
    </alternativeName>
    <alternativeName>
        <fullName evidence="7">UDP-MurNAc-L-Ala-D-Glu:meso-diaminopimelate ligase</fullName>
    </alternativeName>
    <alternativeName>
        <fullName evidence="7">UDP-MurNAc-tripeptide synthetase</fullName>
    </alternativeName>
    <alternativeName>
        <fullName evidence="7">UDP-N-acetylmuramyl-tripeptide synthetase</fullName>
    </alternativeName>
</protein>
<evidence type="ECO:0000313" key="12">
    <source>
        <dbReference type="EMBL" id="ALE19434.1"/>
    </source>
</evidence>
<dbReference type="InterPro" id="IPR035911">
    <property type="entry name" value="MurE/MurF_N"/>
</dbReference>
<feature type="binding site" evidence="7">
    <location>
        <position position="472"/>
    </location>
    <ligand>
        <name>meso-2,6-diaminopimelate</name>
        <dbReference type="ChEBI" id="CHEBI:57791"/>
    </ligand>
</feature>
<comment type="caution">
    <text evidence="7">Lacks conserved residue(s) required for the propagation of feature annotation.</text>
</comment>
<dbReference type="Pfam" id="PF02875">
    <property type="entry name" value="Mur_ligase_C"/>
    <property type="match status" value="1"/>
</dbReference>
<gene>
    <name evidence="7" type="primary">murE</name>
    <name evidence="12" type="ORF">AL705_07755</name>
</gene>
<dbReference type="EC" id="6.3.2.13" evidence="7"/>
<dbReference type="PANTHER" id="PTHR23135">
    <property type="entry name" value="MUR LIGASE FAMILY MEMBER"/>
    <property type="match status" value="1"/>
</dbReference>
<feature type="binding site" evidence="7">
    <location>
        <begin position="159"/>
        <end position="160"/>
    </location>
    <ligand>
        <name>UDP-N-acetyl-alpha-D-muramoyl-L-alanyl-D-glutamate</name>
        <dbReference type="ChEBI" id="CHEBI:83900"/>
    </ligand>
</feature>
<keyword evidence="7 12" id="KW-0436">Ligase</keyword>
<dbReference type="Pfam" id="PF08245">
    <property type="entry name" value="Mur_ligase_M"/>
    <property type="match status" value="1"/>
</dbReference>
<dbReference type="GO" id="GO:0005737">
    <property type="term" value="C:cytoplasm"/>
    <property type="evidence" value="ECO:0007669"/>
    <property type="project" value="UniProtKB-SubCell"/>
</dbReference>
<organism evidence="12 13">
    <name type="scientific">Lawsonella clevelandensis</name>
    <dbReference type="NCBI Taxonomy" id="1528099"/>
    <lineage>
        <taxon>Bacteria</taxon>
        <taxon>Bacillati</taxon>
        <taxon>Actinomycetota</taxon>
        <taxon>Actinomycetes</taxon>
        <taxon>Mycobacteriales</taxon>
        <taxon>Lawsonellaceae</taxon>
        <taxon>Lawsonella</taxon>
    </lineage>
</organism>
<dbReference type="GO" id="GO:0009252">
    <property type="term" value="P:peptidoglycan biosynthetic process"/>
    <property type="evidence" value="ECO:0007669"/>
    <property type="project" value="UniProtKB-UniRule"/>
</dbReference>
<evidence type="ECO:0000259" key="11">
    <source>
        <dbReference type="Pfam" id="PF08245"/>
    </source>
</evidence>
<dbReference type="InterPro" id="IPR004101">
    <property type="entry name" value="Mur_ligase_C"/>
</dbReference>
<dbReference type="GO" id="GO:0000287">
    <property type="term" value="F:magnesium ion binding"/>
    <property type="evidence" value="ECO:0007669"/>
    <property type="project" value="UniProtKB-UniRule"/>
</dbReference>
<dbReference type="RefSeq" id="WP_063665792.1">
    <property type="nucleotide sequence ID" value="NZ_CAJPTR010000020.1"/>
</dbReference>
<feature type="binding site" evidence="7">
    <location>
        <position position="476"/>
    </location>
    <ligand>
        <name>meso-2,6-diaminopimelate</name>
        <dbReference type="ChEBI" id="CHEBI:57791"/>
    </ligand>
</feature>
<dbReference type="GeneID" id="84895435"/>
<feature type="binding site" evidence="7">
    <location>
        <begin position="117"/>
        <end position="123"/>
    </location>
    <ligand>
        <name>ATP</name>
        <dbReference type="ChEBI" id="CHEBI:30616"/>
    </ligand>
</feature>
<dbReference type="SUPFAM" id="SSF53623">
    <property type="entry name" value="MurD-like peptide ligases, catalytic domain"/>
    <property type="match status" value="1"/>
</dbReference>
<feature type="binding site" evidence="7">
    <location>
        <position position="31"/>
    </location>
    <ligand>
        <name>UDP-N-acetyl-alpha-D-muramoyl-L-alanyl-D-glutamate</name>
        <dbReference type="ChEBI" id="CHEBI:83900"/>
    </ligand>
</feature>
<feature type="binding site" evidence="7">
    <location>
        <position position="194"/>
    </location>
    <ligand>
        <name>UDP-N-acetyl-alpha-D-muramoyl-L-alanyl-D-glutamate</name>
        <dbReference type="ChEBI" id="CHEBI:83900"/>
    </ligand>
</feature>
<dbReference type="InterPro" id="IPR013221">
    <property type="entry name" value="Mur_ligase_cen"/>
</dbReference>
<feature type="domain" description="Mur ligase C-terminal" evidence="10">
    <location>
        <begin position="343"/>
        <end position="474"/>
    </location>
</feature>
<dbReference type="STRING" id="1528099.AL705_07755"/>
<evidence type="ECO:0000256" key="2">
    <source>
        <dbReference type="ARBA" id="ARBA00022618"/>
    </source>
</evidence>
<dbReference type="GO" id="GO:0071555">
    <property type="term" value="P:cell wall organization"/>
    <property type="evidence" value="ECO:0007669"/>
    <property type="project" value="UniProtKB-KW"/>
</dbReference>
<evidence type="ECO:0000256" key="4">
    <source>
        <dbReference type="ARBA" id="ARBA00022984"/>
    </source>
</evidence>
<evidence type="ECO:0000256" key="5">
    <source>
        <dbReference type="ARBA" id="ARBA00023306"/>
    </source>
</evidence>
<dbReference type="GO" id="GO:0008765">
    <property type="term" value="F:UDP-N-acetylmuramoylalanyl-D-glutamate-2,6-diaminopimelate ligase activity"/>
    <property type="evidence" value="ECO:0007669"/>
    <property type="project" value="UniProtKB-UniRule"/>
</dbReference>
<evidence type="ECO:0000313" key="13">
    <source>
        <dbReference type="Proteomes" id="UP000068137"/>
    </source>
</evidence>
<dbReference type="KEGG" id="cbq:AL705_07755"/>
<feature type="binding site" evidence="7">
    <location>
        <position position="392"/>
    </location>
    <ligand>
        <name>meso-2,6-diaminopimelate</name>
        <dbReference type="ChEBI" id="CHEBI:57791"/>
    </ligand>
</feature>
<dbReference type="AlphaFoldDB" id="A0A0M3TBY3"/>
<feature type="binding site" evidence="7">
    <location>
        <begin position="416"/>
        <end position="419"/>
    </location>
    <ligand>
        <name>meso-2,6-diaminopimelate</name>
        <dbReference type="ChEBI" id="CHEBI:57791"/>
    </ligand>
</feature>
<dbReference type="PANTHER" id="PTHR23135:SF4">
    <property type="entry name" value="UDP-N-ACETYLMURAMOYL-L-ALANYL-D-GLUTAMATE--2,6-DIAMINOPIMELATE LIGASE MURE HOMOLOG, CHLOROPLASTIC"/>
    <property type="match status" value="1"/>
</dbReference>
<dbReference type="Gene3D" id="3.90.190.20">
    <property type="entry name" value="Mur ligase, C-terminal domain"/>
    <property type="match status" value="1"/>
</dbReference>
<keyword evidence="4 7" id="KW-0573">Peptidoglycan synthesis</keyword>
<comment type="similarity">
    <text evidence="1 7">Belongs to the MurCDEF family. MurE subfamily.</text>
</comment>
<dbReference type="GO" id="GO:0051301">
    <property type="term" value="P:cell division"/>
    <property type="evidence" value="ECO:0007669"/>
    <property type="project" value="UniProtKB-KW"/>
</dbReference>
<evidence type="ECO:0000256" key="6">
    <source>
        <dbReference type="ARBA" id="ARBA00023316"/>
    </source>
</evidence>
<evidence type="ECO:0000259" key="10">
    <source>
        <dbReference type="Pfam" id="PF02875"/>
    </source>
</evidence>
<dbReference type="Proteomes" id="UP000068137">
    <property type="component" value="Chromosome"/>
</dbReference>
<feature type="binding site" evidence="7">
    <location>
        <position position="29"/>
    </location>
    <ligand>
        <name>UDP-N-acetyl-alpha-D-muramoyl-L-alanyl-D-glutamate</name>
        <dbReference type="ChEBI" id="CHEBI:83900"/>
    </ligand>
</feature>
<evidence type="ECO:0000259" key="9">
    <source>
        <dbReference type="Pfam" id="PF01225"/>
    </source>
</evidence>
<keyword evidence="7" id="KW-0963">Cytoplasm</keyword>
<dbReference type="SUPFAM" id="SSF53244">
    <property type="entry name" value="MurD-like peptide ligases, peptide-binding domain"/>
    <property type="match status" value="1"/>
</dbReference>
<dbReference type="GO" id="GO:0008360">
    <property type="term" value="P:regulation of cell shape"/>
    <property type="evidence" value="ECO:0007669"/>
    <property type="project" value="UniProtKB-KW"/>
</dbReference>